<dbReference type="EMBL" id="ATCN01000730">
    <property type="protein sequence ID" value="EPR78521.1"/>
    <property type="molecule type" value="Genomic_DNA"/>
</dbReference>
<dbReference type="AlphaFoldDB" id="S7W6U3"/>
<reference evidence="2" key="1">
    <citation type="journal article" date="2013" name="PLoS Genet.">
        <title>The genome of Spraguea lophii and the basis of host-microsporidian interactions.</title>
        <authorList>
            <person name="Campbell S.E."/>
            <person name="Williams T.A."/>
            <person name="Yousuf A."/>
            <person name="Soanes D.M."/>
            <person name="Paszkiewicz K.H."/>
            <person name="Williams B.A.P."/>
        </authorList>
    </citation>
    <scope>NUCLEOTIDE SEQUENCE [LARGE SCALE GENOMIC DNA]</scope>
    <source>
        <strain evidence="2">42_110</strain>
    </source>
</reference>
<evidence type="ECO:0000313" key="1">
    <source>
        <dbReference type="EMBL" id="EPR78521.1"/>
    </source>
</evidence>
<dbReference type="InParanoid" id="S7W6U3"/>
<comment type="caution">
    <text evidence="1">The sequence shown here is derived from an EMBL/GenBank/DDBJ whole genome shotgun (WGS) entry which is preliminary data.</text>
</comment>
<dbReference type="VEuPathDB" id="MicrosporidiaDB:SLOPH_1124"/>
<sequence>MNNFEYSYELFSLLKRIKKNKTKGLNELYDSIKQTNNITINKEYSINATKYNNPNNININTDIEYNLPIIENIELIAPILIEEIKQSNTIAYKIYEELAPRIKIYKKEENMHNMHNKIFSIAELEITFIIYFLSSANTNIQSIGKNIIRYIDIDAIKNNMLTRLNNKDIDMLK</sequence>
<gene>
    <name evidence="1" type="ORF">SLOPH_1124</name>
</gene>
<keyword evidence="2" id="KW-1185">Reference proteome</keyword>
<accession>S7W6U3</accession>
<dbReference type="Proteomes" id="UP000014978">
    <property type="component" value="Unassembled WGS sequence"/>
</dbReference>
<feature type="non-terminal residue" evidence="1">
    <location>
        <position position="173"/>
    </location>
</feature>
<name>S7W6U3_SPRLO</name>
<dbReference type="HOGENOM" id="CLU_1548613_0_0_1"/>
<organism evidence="1 2">
    <name type="scientific">Spraguea lophii (strain 42_110)</name>
    <name type="common">Microsporidian parasite</name>
    <dbReference type="NCBI Taxonomy" id="1358809"/>
    <lineage>
        <taxon>Eukaryota</taxon>
        <taxon>Fungi</taxon>
        <taxon>Fungi incertae sedis</taxon>
        <taxon>Microsporidia</taxon>
        <taxon>Spragueidae</taxon>
        <taxon>Spraguea</taxon>
    </lineage>
</organism>
<protein>
    <submittedName>
        <fullName evidence="1">Uncharacterized protein</fullName>
    </submittedName>
</protein>
<proteinExistence type="predicted"/>
<evidence type="ECO:0000313" key="2">
    <source>
        <dbReference type="Proteomes" id="UP000014978"/>
    </source>
</evidence>